<gene>
    <name evidence="4" type="ORF">AAHA92_08663</name>
</gene>
<dbReference type="PANTHER" id="PTHR46413">
    <property type="entry name" value="HEAVY METAL-ASSOCIATED ISOPRENYLATED PLANT PROTEIN 6"/>
    <property type="match status" value="1"/>
</dbReference>
<dbReference type="EMBL" id="JBEAFC010000004">
    <property type="protein sequence ID" value="KAL1558166.1"/>
    <property type="molecule type" value="Genomic_DNA"/>
</dbReference>
<dbReference type="Gene3D" id="3.30.70.100">
    <property type="match status" value="2"/>
</dbReference>
<dbReference type="InterPro" id="IPR044594">
    <property type="entry name" value="HIPP01/3/5/6"/>
</dbReference>
<dbReference type="Pfam" id="PF00403">
    <property type="entry name" value="HMA"/>
    <property type="match status" value="2"/>
</dbReference>
<keyword evidence="5" id="KW-1185">Reference proteome</keyword>
<accession>A0ABD1HNY1</accession>
<feature type="compositionally biased region" description="Pro residues" evidence="2">
    <location>
        <begin position="222"/>
        <end position="242"/>
    </location>
</feature>
<feature type="compositionally biased region" description="Basic and acidic residues" evidence="2">
    <location>
        <begin position="79"/>
        <end position="110"/>
    </location>
</feature>
<evidence type="ECO:0000256" key="1">
    <source>
        <dbReference type="ARBA" id="ARBA00004170"/>
    </source>
</evidence>
<feature type="region of interest" description="Disordered" evidence="2">
    <location>
        <begin position="173"/>
        <end position="250"/>
    </location>
</feature>
<evidence type="ECO:0000313" key="4">
    <source>
        <dbReference type="EMBL" id="KAL1558166.1"/>
    </source>
</evidence>
<proteinExistence type="predicted"/>
<sequence length="284" mass="31065">MGEKKEKGNGGDTIVLKADFHCEGCATKVMKCIRSFDGVKGATIDGQKITVAGKVDPAKLRQKIEQKTHQKVELISPQPKKDSGGSEKEKKKDNNGKKSDDQKASNEKEPPTAVLKLNLHCDGCIHKIYKTVTKSKGYKDVKIDTQKELVTVSGAIDVKALADELQKQLKRDVAIVPPKKEGDKKEKGGGDGKGKSGGGENGQGKEMQGPSPVNPHQHQHPYPHPYPFPHQQPYPYPYPHQQPYPIVSGPGHAAVDQFQYNPYGAQFHAPQIFSDENPNACSVM</sequence>
<dbReference type="InterPro" id="IPR006121">
    <property type="entry name" value="HMA_dom"/>
</dbReference>
<dbReference type="PROSITE" id="PS50846">
    <property type="entry name" value="HMA_2"/>
    <property type="match status" value="2"/>
</dbReference>
<dbReference type="SUPFAM" id="SSF55008">
    <property type="entry name" value="HMA, heavy metal-associated domain"/>
    <property type="match status" value="2"/>
</dbReference>
<name>A0ABD1HNY1_SALDI</name>
<evidence type="ECO:0000256" key="2">
    <source>
        <dbReference type="SAM" id="MobiDB-lite"/>
    </source>
</evidence>
<evidence type="ECO:0000313" key="5">
    <source>
        <dbReference type="Proteomes" id="UP001567538"/>
    </source>
</evidence>
<reference evidence="4 5" key="1">
    <citation type="submission" date="2024-06" db="EMBL/GenBank/DDBJ databases">
        <title>A chromosome level genome sequence of Diviner's sage (Salvia divinorum).</title>
        <authorList>
            <person name="Ford S.A."/>
            <person name="Ro D.-K."/>
            <person name="Ness R.W."/>
            <person name="Phillips M.A."/>
        </authorList>
    </citation>
    <scope>NUCLEOTIDE SEQUENCE [LARGE SCALE GENOMIC DNA]</scope>
    <source>
        <strain evidence="4">SAF-2024a</strain>
        <tissue evidence="4">Leaf</tissue>
    </source>
</reference>
<feature type="compositionally biased region" description="Basic and acidic residues" evidence="2">
    <location>
        <begin position="173"/>
        <end position="194"/>
    </location>
</feature>
<protein>
    <submittedName>
        <fullName evidence="4">Heavy metal-associated isoprenylated plant protein 3-like</fullName>
    </submittedName>
</protein>
<dbReference type="Proteomes" id="UP001567538">
    <property type="component" value="Unassembled WGS sequence"/>
</dbReference>
<comment type="caution">
    <text evidence="4">The sequence shown here is derived from an EMBL/GenBank/DDBJ whole genome shotgun (WGS) entry which is preliminary data.</text>
</comment>
<dbReference type="GO" id="GO:0016020">
    <property type="term" value="C:membrane"/>
    <property type="evidence" value="ECO:0007669"/>
    <property type="project" value="UniProtKB-SubCell"/>
</dbReference>
<feature type="region of interest" description="Disordered" evidence="2">
    <location>
        <begin position="64"/>
        <end position="110"/>
    </location>
</feature>
<feature type="domain" description="HMA" evidence="3">
    <location>
        <begin position="11"/>
        <end position="72"/>
    </location>
</feature>
<dbReference type="GO" id="GO:0009626">
    <property type="term" value="P:plant-type hypersensitive response"/>
    <property type="evidence" value="ECO:0007669"/>
    <property type="project" value="UniProtKB-KW"/>
</dbReference>
<comment type="subcellular location">
    <subcellularLocation>
        <location evidence="1">Membrane</location>
        <topology evidence="1">Peripheral membrane protein</topology>
    </subcellularLocation>
</comment>
<evidence type="ECO:0000259" key="3">
    <source>
        <dbReference type="PROSITE" id="PS50846"/>
    </source>
</evidence>
<dbReference type="AlphaFoldDB" id="A0ABD1HNY1"/>
<dbReference type="PANTHER" id="PTHR46413:SF34">
    <property type="entry name" value="HEAVY METAL-ASSOCIATED ISOPRENYLATED PLANT PROTEIN 3-LIKE"/>
    <property type="match status" value="1"/>
</dbReference>
<organism evidence="4 5">
    <name type="scientific">Salvia divinorum</name>
    <name type="common">Maria pastora</name>
    <name type="synonym">Diviner's sage</name>
    <dbReference type="NCBI Taxonomy" id="28513"/>
    <lineage>
        <taxon>Eukaryota</taxon>
        <taxon>Viridiplantae</taxon>
        <taxon>Streptophyta</taxon>
        <taxon>Embryophyta</taxon>
        <taxon>Tracheophyta</taxon>
        <taxon>Spermatophyta</taxon>
        <taxon>Magnoliopsida</taxon>
        <taxon>eudicotyledons</taxon>
        <taxon>Gunneridae</taxon>
        <taxon>Pentapetalae</taxon>
        <taxon>asterids</taxon>
        <taxon>lamiids</taxon>
        <taxon>Lamiales</taxon>
        <taxon>Lamiaceae</taxon>
        <taxon>Nepetoideae</taxon>
        <taxon>Mentheae</taxon>
        <taxon>Salviinae</taxon>
        <taxon>Salvia</taxon>
        <taxon>Salvia subgen. Calosphace</taxon>
    </lineage>
</organism>
<dbReference type="CDD" id="cd00371">
    <property type="entry name" value="HMA"/>
    <property type="match status" value="2"/>
</dbReference>
<feature type="domain" description="HMA" evidence="3">
    <location>
        <begin position="110"/>
        <end position="173"/>
    </location>
</feature>
<dbReference type="InterPro" id="IPR036163">
    <property type="entry name" value="HMA_dom_sf"/>
</dbReference>